<reference evidence="2" key="1">
    <citation type="submission" date="2017-02" db="UniProtKB">
        <authorList>
            <consortium name="WormBaseParasite"/>
        </authorList>
    </citation>
    <scope>IDENTIFICATION</scope>
</reference>
<dbReference type="AlphaFoldDB" id="A0A0N5C2B4"/>
<keyword evidence="1" id="KW-1185">Reference proteome</keyword>
<dbReference type="Proteomes" id="UP000046392">
    <property type="component" value="Unplaced"/>
</dbReference>
<evidence type="ECO:0000313" key="1">
    <source>
        <dbReference type="Proteomes" id="UP000046392"/>
    </source>
</evidence>
<protein>
    <submittedName>
        <fullName evidence="2">FTH domain-containing protein</fullName>
    </submittedName>
</protein>
<organism evidence="1 2">
    <name type="scientific">Strongyloides papillosus</name>
    <name type="common">Intestinal threadworm</name>
    <dbReference type="NCBI Taxonomy" id="174720"/>
    <lineage>
        <taxon>Eukaryota</taxon>
        <taxon>Metazoa</taxon>
        <taxon>Ecdysozoa</taxon>
        <taxon>Nematoda</taxon>
        <taxon>Chromadorea</taxon>
        <taxon>Rhabditida</taxon>
        <taxon>Tylenchina</taxon>
        <taxon>Panagrolaimomorpha</taxon>
        <taxon>Strongyloidoidea</taxon>
        <taxon>Strongyloididae</taxon>
        <taxon>Strongyloides</taxon>
    </lineage>
</organism>
<sequence length="184" mass="22098">MEHNSSITLFIILLKLNCGKNIKLEYVSHLDYPNSYFLDLFYQCFEFTCSMMPRSVDVLQLENVPDMDDVTAKMITQYMPNIKLLKISCFTYKESDGLNNFTKLEYLFSSDYCSKKIPKTLKLPSFEHKRWKVRSDDIIFTDNLIKSYYEKFTKRIIGKRNKYILFNDIYHWPLYKSVILKYFL</sequence>
<proteinExistence type="predicted"/>
<dbReference type="WBParaSite" id="SPAL_0001212400.1">
    <property type="protein sequence ID" value="SPAL_0001212400.1"/>
    <property type="gene ID" value="SPAL_0001212400"/>
</dbReference>
<name>A0A0N5C2B4_STREA</name>
<accession>A0A0N5C2B4</accession>
<evidence type="ECO:0000313" key="2">
    <source>
        <dbReference type="WBParaSite" id="SPAL_0001212400.1"/>
    </source>
</evidence>